<dbReference type="PANTHER" id="PTHR33312:SF8">
    <property type="entry name" value="MEMBRANE-ASSOCIATED KINASE REGULATOR 1-RELATED"/>
    <property type="match status" value="1"/>
</dbReference>
<feature type="compositionally biased region" description="Basic and acidic residues" evidence="1">
    <location>
        <begin position="1"/>
        <end position="10"/>
    </location>
</feature>
<reference evidence="2" key="1">
    <citation type="submission" date="2020-08" db="EMBL/GenBank/DDBJ databases">
        <title>Plant Genome Project.</title>
        <authorList>
            <person name="Zhang R.-G."/>
        </authorList>
    </citation>
    <scope>NUCLEOTIDE SEQUENCE</scope>
    <source>
        <strain evidence="2">WSP0</strain>
        <tissue evidence="2">Leaf</tissue>
    </source>
</reference>
<feature type="compositionally biased region" description="Low complexity" evidence="1">
    <location>
        <begin position="79"/>
        <end position="127"/>
    </location>
</feature>
<feature type="compositionally biased region" description="Low complexity" evidence="1">
    <location>
        <begin position="138"/>
        <end position="148"/>
    </location>
</feature>
<dbReference type="GO" id="GO:0005886">
    <property type="term" value="C:plasma membrane"/>
    <property type="evidence" value="ECO:0007669"/>
    <property type="project" value="InterPro"/>
</dbReference>
<dbReference type="EMBL" id="JACTNZ010000004">
    <property type="protein sequence ID" value="KAG5554771.1"/>
    <property type="molecule type" value="Genomic_DNA"/>
</dbReference>
<evidence type="ECO:0000256" key="1">
    <source>
        <dbReference type="SAM" id="MobiDB-lite"/>
    </source>
</evidence>
<organism evidence="2 3">
    <name type="scientific">Rhododendron griersonianum</name>
    <dbReference type="NCBI Taxonomy" id="479676"/>
    <lineage>
        <taxon>Eukaryota</taxon>
        <taxon>Viridiplantae</taxon>
        <taxon>Streptophyta</taxon>
        <taxon>Embryophyta</taxon>
        <taxon>Tracheophyta</taxon>
        <taxon>Spermatophyta</taxon>
        <taxon>Magnoliopsida</taxon>
        <taxon>eudicotyledons</taxon>
        <taxon>Gunneridae</taxon>
        <taxon>Pentapetalae</taxon>
        <taxon>asterids</taxon>
        <taxon>Ericales</taxon>
        <taxon>Ericaceae</taxon>
        <taxon>Ericoideae</taxon>
        <taxon>Rhodoreae</taxon>
        <taxon>Rhododendron</taxon>
    </lineage>
</organism>
<feature type="region of interest" description="Disordered" evidence="1">
    <location>
        <begin position="1"/>
        <end position="37"/>
    </location>
</feature>
<evidence type="ECO:0000313" key="3">
    <source>
        <dbReference type="Proteomes" id="UP000823749"/>
    </source>
</evidence>
<protein>
    <recommendedName>
        <fullName evidence="4">Membrane-associated kinase regulator 1</fullName>
    </recommendedName>
</protein>
<dbReference type="InterPro" id="IPR039620">
    <property type="entry name" value="BKI1/MAKR1/3/4"/>
</dbReference>
<gene>
    <name evidence="2" type="ORF">RHGRI_012360</name>
</gene>
<feature type="compositionally biased region" description="Low complexity" evidence="1">
    <location>
        <begin position="11"/>
        <end position="35"/>
    </location>
</feature>
<proteinExistence type="predicted"/>
<keyword evidence="3" id="KW-1185">Reference proteome</keyword>
<dbReference type="GO" id="GO:0019210">
    <property type="term" value="F:kinase inhibitor activity"/>
    <property type="evidence" value="ECO:0007669"/>
    <property type="project" value="InterPro"/>
</dbReference>
<accession>A0AAV6KRJ0</accession>
<comment type="caution">
    <text evidence="2">The sequence shown here is derived from an EMBL/GenBank/DDBJ whole genome shotgun (WGS) entry which is preliminary data.</text>
</comment>
<sequence length="329" mass="35580">MGRPNPDEKPTTTPTRSSKTLPSSPTHSSLSSSSSEFEFMTISLSPRKSSASATADDLFYKGQLLPLHLSPRLSMVRSLLLSSSSTSSSATTVTSSSRPSTSSSSSRPSSATDSDTSSSSSRPSSATADDELKRLKYTSSSSTSTSTTHFKKPNKYLSSLSRFSSVFRVKDNKVRGPENMSGSSVKRAKEVFRKYLKKVKPLYNKLSSSSQKHQQSIPTNYSGNLSLSFTSDGLVKEREKDSSHGSLSHSFSDNLMYPRKKVSATSCPSSMRSSPNHSGLLYRNGLPAMMNPVRDSSSMEELQSAIQGAIAHCKKSMVENKISMVSGEI</sequence>
<evidence type="ECO:0008006" key="4">
    <source>
        <dbReference type="Google" id="ProtNLM"/>
    </source>
</evidence>
<dbReference type="AlphaFoldDB" id="A0AAV6KRJ0"/>
<dbReference type="PANTHER" id="PTHR33312">
    <property type="entry name" value="MEMBRANE-ASSOCIATED KINASE REGULATOR 4-RELATED"/>
    <property type="match status" value="1"/>
</dbReference>
<evidence type="ECO:0000313" key="2">
    <source>
        <dbReference type="EMBL" id="KAG5554771.1"/>
    </source>
</evidence>
<feature type="region of interest" description="Disordered" evidence="1">
    <location>
        <begin position="79"/>
        <end position="151"/>
    </location>
</feature>
<name>A0AAV6KRJ0_9ERIC</name>
<dbReference type="Proteomes" id="UP000823749">
    <property type="component" value="Chromosome 4"/>
</dbReference>